<comment type="caution">
    <text evidence="2">The sequence shown here is derived from an EMBL/GenBank/DDBJ whole genome shotgun (WGS) entry which is preliminary data.</text>
</comment>
<gene>
    <name evidence="2" type="ORF">ISU02_19420</name>
</gene>
<dbReference type="RefSeq" id="WP_194703507.1">
    <property type="nucleotide sequence ID" value="NZ_JADKNH010000014.1"/>
</dbReference>
<dbReference type="InterPro" id="IPR046289">
    <property type="entry name" value="DUF6326"/>
</dbReference>
<keyword evidence="3" id="KW-1185">Reference proteome</keyword>
<feature type="transmembrane region" description="Helical" evidence="1">
    <location>
        <begin position="109"/>
        <end position="128"/>
    </location>
</feature>
<dbReference type="Proteomes" id="UP000614200">
    <property type="component" value="Unassembled WGS sequence"/>
</dbReference>
<keyword evidence="1" id="KW-1133">Transmembrane helix</keyword>
<feature type="transmembrane region" description="Helical" evidence="1">
    <location>
        <begin position="60"/>
        <end position="80"/>
    </location>
</feature>
<evidence type="ECO:0000313" key="3">
    <source>
        <dbReference type="Proteomes" id="UP000614200"/>
    </source>
</evidence>
<proteinExistence type="predicted"/>
<sequence>MQQEKTGKEKYILKNRKMILSTLWIFVLTNMLYADVLSLMDPTSPIRMVMTGTPMPSGGLIAGAVLMETAIIMILLPHFLSYKLNKWITTFVCALNILAVVVGGHGTYYILFASIEVMCMLFILWLSWQNPDGKGAKGN</sequence>
<evidence type="ECO:0000313" key="2">
    <source>
        <dbReference type="EMBL" id="MBF4695269.1"/>
    </source>
</evidence>
<dbReference type="Pfam" id="PF19851">
    <property type="entry name" value="DUF6326"/>
    <property type="match status" value="1"/>
</dbReference>
<evidence type="ECO:0008006" key="4">
    <source>
        <dbReference type="Google" id="ProtNLM"/>
    </source>
</evidence>
<dbReference type="EMBL" id="JADKNH010000014">
    <property type="protein sequence ID" value="MBF4695269.1"/>
    <property type="molecule type" value="Genomic_DNA"/>
</dbReference>
<accession>A0ABS0A071</accession>
<keyword evidence="1" id="KW-0812">Transmembrane</keyword>
<keyword evidence="1" id="KW-0472">Membrane</keyword>
<reference evidence="2 3" key="1">
    <citation type="submission" date="2020-11" db="EMBL/GenBank/DDBJ databases">
        <title>Fusibacter basophilias sp. nov.</title>
        <authorList>
            <person name="Qiu D."/>
        </authorList>
    </citation>
    <scope>NUCLEOTIDE SEQUENCE [LARGE SCALE GENOMIC DNA]</scope>
    <source>
        <strain evidence="2 3">Q10-2</strain>
    </source>
</reference>
<protein>
    <recommendedName>
        <fullName evidence="4">DoxX family protein</fullName>
    </recommendedName>
</protein>
<feature type="transmembrane region" description="Helical" evidence="1">
    <location>
        <begin position="87"/>
        <end position="103"/>
    </location>
</feature>
<evidence type="ECO:0000256" key="1">
    <source>
        <dbReference type="SAM" id="Phobius"/>
    </source>
</evidence>
<name>A0ABS0A071_9FIRM</name>
<feature type="transmembrane region" description="Helical" evidence="1">
    <location>
        <begin position="21"/>
        <end position="40"/>
    </location>
</feature>
<organism evidence="2 3">
    <name type="scientific">Fusibacter ferrireducens</name>
    <dbReference type="NCBI Taxonomy" id="2785058"/>
    <lineage>
        <taxon>Bacteria</taxon>
        <taxon>Bacillati</taxon>
        <taxon>Bacillota</taxon>
        <taxon>Clostridia</taxon>
        <taxon>Eubacteriales</taxon>
        <taxon>Eubacteriales Family XII. Incertae Sedis</taxon>
        <taxon>Fusibacter</taxon>
    </lineage>
</organism>